<keyword evidence="1" id="KW-1133">Transmembrane helix</keyword>
<gene>
    <name evidence="2" type="ORF">DK182_04460</name>
</gene>
<keyword evidence="1" id="KW-0472">Membrane</keyword>
<dbReference type="RefSeq" id="WP_019768612.1">
    <property type="nucleotide sequence ID" value="NZ_CP029490.1"/>
</dbReference>
<feature type="transmembrane region" description="Helical" evidence="1">
    <location>
        <begin position="44"/>
        <end position="64"/>
    </location>
</feature>
<dbReference type="GeneID" id="93923769"/>
<sequence>MKVVAKCLAWLLGYLFLQALTSLFLPFIYLTLTSGDFADLSTRLILISSPLANLTFLFLVYLTSHSKNEKNLNIRSSSNIGWITTCLTSFLGSYLFTQLCPNQSAIQEVALSQSQIFLVHSVSLC</sequence>
<keyword evidence="3" id="KW-1185">Reference proteome</keyword>
<dbReference type="EMBL" id="CP029490">
    <property type="protein sequence ID" value="AWN20645.1"/>
    <property type="molecule type" value="Genomic_DNA"/>
</dbReference>
<proteinExistence type="predicted"/>
<keyword evidence="1" id="KW-0812">Transmembrane</keyword>
<evidence type="ECO:0000256" key="1">
    <source>
        <dbReference type="SAM" id="Phobius"/>
    </source>
</evidence>
<dbReference type="Proteomes" id="UP000245369">
    <property type="component" value="Chromosome"/>
</dbReference>
<feature type="transmembrane region" description="Helical" evidence="1">
    <location>
        <begin position="7"/>
        <end position="32"/>
    </location>
</feature>
<organism evidence="2 3">
    <name type="scientific">Streptococcus sobrinus</name>
    <dbReference type="NCBI Taxonomy" id="1310"/>
    <lineage>
        <taxon>Bacteria</taxon>
        <taxon>Bacillati</taxon>
        <taxon>Bacillota</taxon>
        <taxon>Bacilli</taxon>
        <taxon>Lactobacillales</taxon>
        <taxon>Streptococcaceae</taxon>
        <taxon>Streptococcus</taxon>
    </lineage>
</organism>
<protein>
    <submittedName>
        <fullName evidence="2">Uncharacterized protein</fullName>
    </submittedName>
</protein>
<evidence type="ECO:0000313" key="2">
    <source>
        <dbReference type="EMBL" id="AWN20645.1"/>
    </source>
</evidence>
<evidence type="ECO:0000313" key="3">
    <source>
        <dbReference type="Proteomes" id="UP000245369"/>
    </source>
</evidence>
<accession>A0ABN5LHT9</accession>
<reference evidence="2 3" key="1">
    <citation type="submission" date="2018-05" db="EMBL/GenBank/DDBJ databases">
        <title>Complete genome sequences of Streptococcus sobrinus.</title>
        <authorList>
            <person name="Sales M."/>
            <person name="Jensen P.A."/>
        </authorList>
    </citation>
    <scope>NUCLEOTIDE SEQUENCE [LARGE SCALE GENOMIC DNA]</scope>
    <source>
        <strain evidence="2 3">SL1</strain>
    </source>
</reference>
<name>A0ABN5LHT9_9STRE</name>